<dbReference type="HOGENOM" id="CLU_2748338_0_0_2"/>
<dbReference type="EMBL" id="AE009441">
    <property type="protein sequence ID" value="AAL62810.1"/>
    <property type="molecule type" value="Genomic_DNA"/>
</dbReference>
<proteinExistence type="predicted"/>
<evidence type="ECO:0000313" key="2">
    <source>
        <dbReference type="Proteomes" id="UP000002439"/>
    </source>
</evidence>
<dbReference type="PATRIC" id="fig|178306.9.peg.351"/>
<name>Q8ZZ31_PYRAE</name>
<sequence>METLLPNISANAPRGVERKLCITATSLLLSKEDSAVETPLFVIYYKLLFTKSFKLDSIGRWIAAVFRKKA</sequence>
<dbReference type="STRING" id="178306.PAE0468"/>
<protein>
    <submittedName>
        <fullName evidence="1">Uncharacterized protein</fullName>
    </submittedName>
</protein>
<keyword evidence="2" id="KW-1185">Reference proteome</keyword>
<reference evidence="1 2" key="1">
    <citation type="journal article" date="2002" name="Proc. Natl. Acad. Sci. U.S.A.">
        <title>Genome sequence of the hyperthermophilic crenarchaeon Pyrobaculum aerophilum.</title>
        <authorList>
            <person name="Fitz-Gibbon S.T."/>
            <person name="Ladner H."/>
            <person name="Kim U.J."/>
            <person name="Stetter K.O."/>
            <person name="Simon M.I."/>
            <person name="Miller J.H."/>
        </authorList>
    </citation>
    <scope>NUCLEOTIDE SEQUENCE [LARGE SCALE GENOMIC DNA]</scope>
    <source>
        <strain evidence="2">ATCC 51768 / DSM 7523 / JCM 9630 / CIP 104966 / NBRC 100827 / IM2</strain>
    </source>
</reference>
<evidence type="ECO:0000313" key="1">
    <source>
        <dbReference type="EMBL" id="AAL62810.1"/>
    </source>
</evidence>
<dbReference type="AlphaFoldDB" id="Q8ZZ31"/>
<dbReference type="Proteomes" id="UP000002439">
    <property type="component" value="Chromosome"/>
</dbReference>
<dbReference type="KEGG" id="pai:PAE0468"/>
<organism evidence="1 2">
    <name type="scientific">Pyrobaculum aerophilum (strain ATCC 51768 / DSM 7523 / JCM 9630 / CIP 104966 / NBRC 100827 / IM2)</name>
    <dbReference type="NCBI Taxonomy" id="178306"/>
    <lineage>
        <taxon>Archaea</taxon>
        <taxon>Thermoproteota</taxon>
        <taxon>Thermoprotei</taxon>
        <taxon>Thermoproteales</taxon>
        <taxon>Thermoproteaceae</taxon>
        <taxon>Pyrobaculum</taxon>
    </lineage>
</organism>
<accession>Q8ZZ31</accession>
<dbReference type="EnsemblBacteria" id="AAL62810">
    <property type="protein sequence ID" value="AAL62810"/>
    <property type="gene ID" value="PAE0468"/>
</dbReference>
<dbReference type="InParanoid" id="Q8ZZ31"/>
<gene>
    <name evidence="1" type="ordered locus">PAE0468</name>
</gene>